<accession>A0A1W0D2S3</accession>
<dbReference type="AlphaFoldDB" id="A0A1W0D2S3"/>
<dbReference type="InterPro" id="IPR011765">
    <property type="entry name" value="Pept_M16_N"/>
</dbReference>
<dbReference type="Pfam" id="PF05193">
    <property type="entry name" value="Peptidase_M16_C"/>
    <property type="match status" value="2"/>
</dbReference>
<feature type="chain" id="PRO_5013275052" evidence="4">
    <location>
        <begin position="23"/>
        <end position="911"/>
    </location>
</feature>
<feature type="signal peptide" evidence="4">
    <location>
        <begin position="1"/>
        <end position="22"/>
    </location>
</feature>
<dbReference type="SUPFAM" id="SSF63411">
    <property type="entry name" value="LuxS/MPP-like metallohydrolase"/>
    <property type="match status" value="4"/>
</dbReference>
<evidence type="ECO:0000259" key="6">
    <source>
        <dbReference type="Pfam" id="PF05193"/>
    </source>
</evidence>
<gene>
    <name evidence="7" type="ORF">B0T45_08540</name>
</gene>
<comment type="caution">
    <text evidence="7">The sequence shown here is derived from an EMBL/GenBank/DDBJ whole genome shotgun (WGS) entry which is preliminary data.</text>
</comment>
<protein>
    <submittedName>
        <fullName evidence="7">Peptidase M16</fullName>
    </submittedName>
</protein>
<dbReference type="Gene3D" id="3.30.830.10">
    <property type="entry name" value="Metalloenzyme, LuxS/M16 peptidase-like"/>
    <property type="match status" value="4"/>
</dbReference>
<dbReference type="PANTHER" id="PTHR11851:SF49">
    <property type="entry name" value="MITOCHONDRIAL-PROCESSING PEPTIDASE SUBUNIT ALPHA"/>
    <property type="match status" value="1"/>
</dbReference>
<dbReference type="GO" id="GO:0046872">
    <property type="term" value="F:metal ion binding"/>
    <property type="evidence" value="ECO:0007669"/>
    <property type="project" value="InterPro"/>
</dbReference>
<evidence type="ECO:0000259" key="5">
    <source>
        <dbReference type="Pfam" id="PF00675"/>
    </source>
</evidence>
<name>A0A1W0D2S3_9NEIS</name>
<dbReference type="RefSeq" id="WP_081555191.1">
    <property type="nucleotide sequence ID" value="NZ_MUKV01000008.1"/>
</dbReference>
<dbReference type="InterPro" id="IPR001431">
    <property type="entry name" value="Pept_M16_Zn_BS"/>
</dbReference>
<comment type="similarity">
    <text evidence="2 3">Belongs to the peptidase M16 family.</text>
</comment>
<evidence type="ECO:0000256" key="1">
    <source>
        <dbReference type="ARBA" id="ARBA00001947"/>
    </source>
</evidence>
<dbReference type="Proteomes" id="UP000192721">
    <property type="component" value="Unassembled WGS sequence"/>
</dbReference>
<feature type="domain" description="Peptidase M16 N-terminal" evidence="5">
    <location>
        <begin position="543"/>
        <end position="637"/>
    </location>
</feature>
<evidence type="ECO:0000256" key="3">
    <source>
        <dbReference type="RuleBase" id="RU004447"/>
    </source>
</evidence>
<dbReference type="PROSITE" id="PS00143">
    <property type="entry name" value="INSULINASE"/>
    <property type="match status" value="1"/>
</dbReference>
<dbReference type="EMBL" id="MUKV01000008">
    <property type="protein sequence ID" value="OQS41325.1"/>
    <property type="molecule type" value="Genomic_DNA"/>
</dbReference>
<evidence type="ECO:0000256" key="2">
    <source>
        <dbReference type="ARBA" id="ARBA00007261"/>
    </source>
</evidence>
<evidence type="ECO:0000313" key="8">
    <source>
        <dbReference type="Proteomes" id="UP000192721"/>
    </source>
</evidence>
<proteinExistence type="inferred from homology"/>
<feature type="domain" description="Peptidase M16 C-terminal" evidence="6">
    <location>
        <begin position="663"/>
        <end position="841"/>
    </location>
</feature>
<evidence type="ECO:0000256" key="4">
    <source>
        <dbReference type="SAM" id="SignalP"/>
    </source>
</evidence>
<dbReference type="InterPro" id="IPR007863">
    <property type="entry name" value="Peptidase_M16_C"/>
</dbReference>
<feature type="domain" description="Peptidase M16 N-terminal" evidence="5">
    <location>
        <begin position="52"/>
        <end position="198"/>
    </location>
</feature>
<comment type="cofactor">
    <cofactor evidence="1">
        <name>Zn(2+)</name>
        <dbReference type="ChEBI" id="CHEBI:29105"/>
    </cofactor>
</comment>
<dbReference type="Pfam" id="PF00675">
    <property type="entry name" value="Peptidase_M16"/>
    <property type="match status" value="2"/>
</dbReference>
<dbReference type="GO" id="GO:0004222">
    <property type="term" value="F:metalloendopeptidase activity"/>
    <property type="evidence" value="ECO:0007669"/>
    <property type="project" value="InterPro"/>
</dbReference>
<dbReference type="GO" id="GO:0006508">
    <property type="term" value="P:proteolysis"/>
    <property type="evidence" value="ECO:0007669"/>
    <property type="project" value="InterPro"/>
</dbReference>
<reference evidence="7 8" key="1">
    <citation type="submission" date="2017-02" db="EMBL/GenBank/DDBJ databases">
        <title>Chromobacterium haemolyticum H5244.</title>
        <authorList>
            <person name="Gulvik C.A."/>
        </authorList>
    </citation>
    <scope>NUCLEOTIDE SEQUENCE [LARGE SCALE GENOMIC DNA]</scope>
    <source>
        <strain evidence="7 8">H5244</strain>
    </source>
</reference>
<dbReference type="InterPro" id="IPR050361">
    <property type="entry name" value="MPP/UQCRC_Complex"/>
</dbReference>
<dbReference type="PANTHER" id="PTHR11851">
    <property type="entry name" value="METALLOPROTEASE"/>
    <property type="match status" value="1"/>
</dbReference>
<evidence type="ECO:0000313" key="7">
    <source>
        <dbReference type="EMBL" id="OQS41325.1"/>
    </source>
</evidence>
<organism evidence="7 8">
    <name type="scientific">Chromobacterium haemolyticum</name>
    <dbReference type="NCBI Taxonomy" id="394935"/>
    <lineage>
        <taxon>Bacteria</taxon>
        <taxon>Pseudomonadati</taxon>
        <taxon>Pseudomonadota</taxon>
        <taxon>Betaproteobacteria</taxon>
        <taxon>Neisseriales</taxon>
        <taxon>Chromobacteriaceae</taxon>
        <taxon>Chromobacterium</taxon>
    </lineage>
</organism>
<keyword evidence="4" id="KW-0732">Signal</keyword>
<feature type="domain" description="Peptidase M16 C-terminal" evidence="6">
    <location>
        <begin position="207"/>
        <end position="383"/>
    </location>
</feature>
<sequence>MRIKTLSLLLALSLGHALPAIAAEPVSASQSQLQAYTSVEGITEYRLPNGLRVLLAPDASKPTTTVNITYLVGSRHESYGETGMAHLLEHMLFKGTPTSGNLMQELGKRGMQFNGTTFLDRTNYYETFPANDDNLRWALEMEADRMVNSKIARSDLDTEFSVVRNEMEMGENNPRRVLWKQMTAVSYDWHNYGHNTIGARSDVEKVRIDNLQAFYRKYYQPDNAVLMISGKFDPAATLDVVRQTFGKIAKPQRQLTPTWTEEPQRDGARELTVERVGDTQLAAVLYPISAGSHPDAAAILVLADILASTPNGRLYQALVGGKKAVGVEAWPFALAEPGYIIFWAELNKGQKLADTRQAMLAAIEGFKNKPVTEAELKRAKASLLNDIDKTLNDPQQLAVEMSEAIAKGDWRLFFLTRDRIEALSAKDVERAAENYFKPSNRTYGQFVPTAKPDRSVIPATPDVAKLVDGYKGRAAISQGEAFDPSPANIDARTVKTTLANGAKLALLAKKTRGETVNGSFSLAFGDEKSLFGLGAVPSLAADMLERGSGKLSRAEISNRLDQLKAKLSISGSGQEVNVDFETTRTHLPALLDLIADLLKQPSFPEREFELLRKEGLTAIDAQRNEPQAMATQAVGQALNIYRKGDLRYRPTLDEAAAELKTAKLDDLKRFHRQFYGANHARFALVGDFDAKAAQSQLQKLFGGWNSPVTYSRAPSLLPPAKPGQQQLQAKDKANAFYLATAPLAMRDSDADYPAMLVANKILGGGVKSRLLDRLRQKDGISYYAGSQFKAGSFEPVASLSLVAIYAPQNLEKLKQGVTEELTRFIRDGVNATELADAKKALQQEREIARAQDGALSGALDGQLQIGRGMEFNAKVDAAIAALTVEQVNAALRKHINPAQLLQVYAGDFKRP</sequence>
<dbReference type="InterPro" id="IPR011249">
    <property type="entry name" value="Metalloenz_LuxS/M16"/>
</dbReference>